<evidence type="ECO:0000313" key="1">
    <source>
        <dbReference type="EMBL" id="MDN7793344.1"/>
    </source>
</evidence>
<protein>
    <submittedName>
        <fullName evidence="1">Uncharacterized protein</fullName>
    </submittedName>
</protein>
<evidence type="ECO:0000313" key="2">
    <source>
        <dbReference type="Proteomes" id="UP001171620"/>
    </source>
</evidence>
<name>A0AAW7SVM6_BURVI</name>
<comment type="caution">
    <text evidence="1">The sequence shown here is derived from an EMBL/GenBank/DDBJ whole genome shotgun (WGS) entry which is preliminary data.</text>
</comment>
<dbReference type="Proteomes" id="UP001171620">
    <property type="component" value="Unassembled WGS sequence"/>
</dbReference>
<reference evidence="1" key="1">
    <citation type="submission" date="2023-07" db="EMBL/GenBank/DDBJ databases">
        <title>A collection of bacterial strains from the Burkholderia cepacia Research Laboratory and Repository.</title>
        <authorList>
            <person name="Lipuma J."/>
            <person name="Spilker T."/>
            <person name="Caverly L."/>
        </authorList>
    </citation>
    <scope>NUCLEOTIDE SEQUENCE</scope>
    <source>
        <strain evidence="1">AU44268</strain>
    </source>
</reference>
<gene>
    <name evidence="1" type="ORF">QZM33_00045</name>
</gene>
<accession>A0AAW7SVM6</accession>
<proteinExistence type="predicted"/>
<dbReference type="RefSeq" id="WP_155416608.1">
    <property type="nucleotide sequence ID" value="NZ_CADEQL010000006.1"/>
</dbReference>
<dbReference type="AlphaFoldDB" id="A0AAW7SVM6"/>
<dbReference type="EMBL" id="JAUJRV010000001">
    <property type="protein sequence ID" value="MDN7793344.1"/>
    <property type="molecule type" value="Genomic_DNA"/>
</dbReference>
<sequence>MKKKNYLFPPQPHWLGNEHGCPPFDTLNTMLYEAVKAHPSNTDKSQIIGKLMLIGRTYSASVERRKTKGLGKDERHALEVVIEAATAIAGSKCATLLDAIGLDDKLTLDRVPEAAAIHLELCQALATANNRENSSLASKYLHFHRPTFFPIVDSIVREGWSWVMDDLEGSYKGWRDFGKVARYKDWCARVLELRDLMEDNLRHAVSLRQIDSYLLSIMSVDGQGGLGLPQ</sequence>
<organism evidence="1 2">
    <name type="scientific">Burkholderia vietnamiensis</name>
    <dbReference type="NCBI Taxonomy" id="60552"/>
    <lineage>
        <taxon>Bacteria</taxon>
        <taxon>Pseudomonadati</taxon>
        <taxon>Pseudomonadota</taxon>
        <taxon>Betaproteobacteria</taxon>
        <taxon>Burkholderiales</taxon>
        <taxon>Burkholderiaceae</taxon>
        <taxon>Burkholderia</taxon>
        <taxon>Burkholderia cepacia complex</taxon>
    </lineage>
</organism>